<keyword evidence="1 3" id="KW-0489">Methyltransferase</keyword>
<dbReference type="AlphaFoldDB" id="A0A0H2X1D2"/>
<dbReference type="Gene3D" id="3.40.50.150">
    <property type="entry name" value="Vaccinia Virus protein VP39"/>
    <property type="match status" value="1"/>
</dbReference>
<dbReference type="CDD" id="cd02440">
    <property type="entry name" value="AdoMet_MTases"/>
    <property type="match status" value="1"/>
</dbReference>
<dbReference type="RefSeq" id="WP_009871849.1">
    <property type="nucleotide sequence ID" value="NC_007429.1"/>
</dbReference>
<keyword evidence="2 3" id="KW-0808">Transferase</keyword>
<dbReference type="InterPro" id="IPR029063">
    <property type="entry name" value="SAM-dependent_MTases_sf"/>
</dbReference>
<organism evidence="3 4">
    <name type="scientific">Chlamydia trachomatis serovar A (strain ATCC VR-571B / DSM 19440 / HAR-13)</name>
    <dbReference type="NCBI Taxonomy" id="315277"/>
    <lineage>
        <taxon>Bacteria</taxon>
        <taxon>Pseudomonadati</taxon>
        <taxon>Chlamydiota</taxon>
        <taxon>Chlamydiia</taxon>
        <taxon>Chlamydiales</taxon>
        <taxon>Chlamydiaceae</taxon>
        <taxon>Chlamydia/Chlamydophila group</taxon>
        <taxon>Chlamydia</taxon>
    </lineage>
</organism>
<dbReference type="KEGG" id="cta:CTA_0534"/>
<dbReference type="PANTHER" id="PTHR43542">
    <property type="entry name" value="METHYLTRANSFERASE"/>
    <property type="match status" value="1"/>
</dbReference>
<dbReference type="SUPFAM" id="SSF53335">
    <property type="entry name" value="S-adenosyl-L-methionine-dependent methyltransferases"/>
    <property type="match status" value="1"/>
</dbReference>
<dbReference type="InterPro" id="IPR004398">
    <property type="entry name" value="RNA_MeTrfase_RsmD"/>
</dbReference>
<dbReference type="EMBL" id="CP000051">
    <property type="protein sequence ID" value="AAX50762.1"/>
    <property type="molecule type" value="Genomic_DNA"/>
</dbReference>
<dbReference type="Proteomes" id="UP000002532">
    <property type="component" value="Chromosome"/>
</dbReference>
<evidence type="ECO:0000313" key="3">
    <source>
        <dbReference type="EMBL" id="AAX50762.1"/>
    </source>
</evidence>
<dbReference type="PANTHER" id="PTHR43542:SF1">
    <property type="entry name" value="METHYLTRANSFERASE"/>
    <property type="match status" value="1"/>
</dbReference>
<dbReference type="Pfam" id="PF03602">
    <property type="entry name" value="Cons_hypoth95"/>
    <property type="match status" value="1"/>
</dbReference>
<name>A0A0H2X1D2_CHLTA</name>
<dbReference type="PROSITE" id="PS00092">
    <property type="entry name" value="N6_MTASE"/>
    <property type="match status" value="1"/>
</dbReference>
<proteinExistence type="predicted"/>
<dbReference type="PIRSF" id="PIRSF004553">
    <property type="entry name" value="CHP00095"/>
    <property type="match status" value="1"/>
</dbReference>
<evidence type="ECO:0000256" key="2">
    <source>
        <dbReference type="ARBA" id="ARBA00022679"/>
    </source>
</evidence>
<reference evidence="3 4" key="1">
    <citation type="journal article" date="2005" name="Infect. Immun.">
        <title>Comparative genomic analysis of Chlamydia trachomatis oculotropic and genitotropic strains.</title>
        <authorList>
            <person name="Carlson J.H."/>
            <person name="Porcella S.F."/>
            <person name="McClarty G."/>
            <person name="Caldwell H.D."/>
        </authorList>
    </citation>
    <scope>NUCLEOTIDE SEQUENCE [LARGE SCALE GENOMIC DNA]</scope>
    <source>
        <strain evidence="4">ATCC VR-571B / DSM 19440 / HAR-13</strain>
    </source>
</reference>
<dbReference type="NCBIfam" id="TIGR00095">
    <property type="entry name" value="16S rRNA (guanine(966)-N(2))-methyltransferase RsmD"/>
    <property type="match status" value="1"/>
</dbReference>
<dbReference type="GO" id="GO:0003676">
    <property type="term" value="F:nucleic acid binding"/>
    <property type="evidence" value="ECO:0007669"/>
    <property type="project" value="InterPro"/>
</dbReference>
<accession>A0A0H2X1D2</accession>
<sequence>MKILSGKFKGKSLKTFSNPSVRPTCGVVKEAVFNICANHIVGARFLDLFAGSGSMGFEAISRGAESATFVDSSVEAVRLIRANLALLDSNLPVHILKQDVRSALLRLGKQNRSFDIVYIDPPYALENAFLQEVLSYVVQQSLLEPDGILFLENASPQEILVQGLELRKRRKSGGTFLSEYIQQENSAHST</sequence>
<dbReference type="GO" id="GO:0008168">
    <property type="term" value="F:methyltransferase activity"/>
    <property type="evidence" value="ECO:0007669"/>
    <property type="project" value="UniProtKB-KW"/>
</dbReference>
<evidence type="ECO:0000256" key="1">
    <source>
        <dbReference type="ARBA" id="ARBA00022603"/>
    </source>
</evidence>
<keyword evidence="4" id="KW-1185">Reference proteome</keyword>
<gene>
    <name evidence="3" type="primary">yhhF</name>
    <name evidence="3" type="ordered locus">CTA_0534</name>
</gene>
<evidence type="ECO:0000313" key="4">
    <source>
        <dbReference type="Proteomes" id="UP000002532"/>
    </source>
</evidence>
<protein>
    <submittedName>
        <fullName evidence="3">Methyltransferase</fullName>
        <ecNumber evidence="3">2.1.1.-</ecNumber>
    </submittedName>
</protein>
<dbReference type="EC" id="2.1.1.-" evidence="3"/>
<dbReference type="GO" id="GO:0031167">
    <property type="term" value="P:rRNA methylation"/>
    <property type="evidence" value="ECO:0007669"/>
    <property type="project" value="InterPro"/>
</dbReference>
<dbReference type="HOGENOM" id="CLU_075826_0_2_0"/>
<dbReference type="InterPro" id="IPR002052">
    <property type="entry name" value="DNA_methylase_N6_adenine_CS"/>
</dbReference>